<reference evidence="2" key="1">
    <citation type="submission" date="2018-05" db="EMBL/GenBank/DDBJ databases">
        <authorList>
            <person name="Lanie J.A."/>
            <person name="Ng W.-L."/>
            <person name="Kazmierczak K.M."/>
            <person name="Andrzejewski T.M."/>
            <person name="Davidsen T.M."/>
            <person name="Wayne K.J."/>
            <person name="Tettelin H."/>
            <person name="Glass J.I."/>
            <person name="Rusch D."/>
            <person name="Podicherti R."/>
            <person name="Tsui H.-C.T."/>
            <person name="Winkler M.E."/>
        </authorList>
    </citation>
    <scope>NUCLEOTIDE SEQUENCE</scope>
</reference>
<protein>
    <submittedName>
        <fullName evidence="2">Uncharacterized protein</fullName>
    </submittedName>
</protein>
<dbReference type="InterPro" id="IPR011048">
    <property type="entry name" value="Haem_d1_sf"/>
</dbReference>
<keyword evidence="1" id="KW-0472">Membrane</keyword>
<name>A0A382HVE8_9ZZZZ</name>
<proteinExistence type="predicted"/>
<dbReference type="Gene3D" id="2.130.10.10">
    <property type="entry name" value="YVTN repeat-like/Quinoprotein amine dehydrogenase"/>
    <property type="match status" value="1"/>
</dbReference>
<evidence type="ECO:0000256" key="1">
    <source>
        <dbReference type="SAM" id="Phobius"/>
    </source>
</evidence>
<dbReference type="SUPFAM" id="SSF51004">
    <property type="entry name" value="C-terminal (heme d1) domain of cytochrome cd1-nitrite reductase"/>
    <property type="match status" value="1"/>
</dbReference>
<keyword evidence="1" id="KW-1133">Transmembrane helix</keyword>
<dbReference type="EMBL" id="UINC01063138">
    <property type="protein sequence ID" value="SVB90451.1"/>
    <property type="molecule type" value="Genomic_DNA"/>
</dbReference>
<organism evidence="2">
    <name type="scientific">marine metagenome</name>
    <dbReference type="NCBI Taxonomy" id="408172"/>
    <lineage>
        <taxon>unclassified sequences</taxon>
        <taxon>metagenomes</taxon>
        <taxon>ecological metagenomes</taxon>
    </lineage>
</organism>
<keyword evidence="1" id="KW-0812">Transmembrane</keyword>
<feature type="transmembrane region" description="Helical" evidence="1">
    <location>
        <begin position="12"/>
        <end position="33"/>
    </location>
</feature>
<dbReference type="InterPro" id="IPR015943">
    <property type="entry name" value="WD40/YVTN_repeat-like_dom_sf"/>
</dbReference>
<evidence type="ECO:0000313" key="2">
    <source>
        <dbReference type="EMBL" id="SVB90451.1"/>
    </source>
</evidence>
<sequence>MKNTSFTKGQKINIYSFGLIALCFLVAGLPWFFSAFEKPGFTELTFTPVRYKSSLDKQSIDIFSDSRKLLSSIYIGWPIINFTINSDSTNLAVSAYNPWETLRIYDLKTQEVQTALKLPVPPSFLVFSSDNKYLAVAEEHNPEVFLIETKTGEKQSLTLPVQPLSLLAGEIPNELLIRAEEEVLRIQIEPLKILERNAKFEFEFGDEKMFLDPVEICFVHGVPHPLFSQKEEAMSEEGLTGFLFQPK</sequence>
<gene>
    <name evidence="2" type="ORF">METZ01_LOCUS243305</name>
</gene>
<accession>A0A382HVE8</accession>
<dbReference type="AlphaFoldDB" id="A0A382HVE8"/>